<dbReference type="RefSeq" id="WP_089372612.1">
    <property type="nucleotide sequence ID" value="NZ_BMEP01000006.1"/>
</dbReference>
<keyword evidence="3" id="KW-1185">Reference proteome</keyword>
<dbReference type="PROSITE" id="PS51257">
    <property type="entry name" value="PROKAR_LIPOPROTEIN"/>
    <property type="match status" value="1"/>
</dbReference>
<name>A0A239B6N3_9FLAO</name>
<evidence type="ECO:0000313" key="3">
    <source>
        <dbReference type="Proteomes" id="UP000198379"/>
    </source>
</evidence>
<gene>
    <name evidence="2" type="ORF">SAMN06265376_105372</name>
</gene>
<proteinExistence type="predicted"/>
<evidence type="ECO:0000256" key="1">
    <source>
        <dbReference type="SAM" id="SignalP"/>
    </source>
</evidence>
<evidence type="ECO:0000313" key="2">
    <source>
        <dbReference type="EMBL" id="SNS03342.1"/>
    </source>
</evidence>
<reference evidence="2 3" key="1">
    <citation type="submission" date="2017-06" db="EMBL/GenBank/DDBJ databases">
        <authorList>
            <person name="Kim H.J."/>
            <person name="Triplett B.A."/>
        </authorList>
    </citation>
    <scope>NUCLEOTIDE SEQUENCE [LARGE SCALE GENOMIC DNA]</scope>
    <source>
        <strain evidence="2 3">DSM 25597</strain>
    </source>
</reference>
<dbReference type="AlphaFoldDB" id="A0A239B6N3"/>
<protein>
    <submittedName>
        <fullName evidence="2">Uncharacterized protein</fullName>
    </submittedName>
</protein>
<organism evidence="2 3">
    <name type="scientific">Dokdonia pacifica</name>
    <dbReference type="NCBI Taxonomy" id="1627892"/>
    <lineage>
        <taxon>Bacteria</taxon>
        <taxon>Pseudomonadati</taxon>
        <taxon>Bacteroidota</taxon>
        <taxon>Flavobacteriia</taxon>
        <taxon>Flavobacteriales</taxon>
        <taxon>Flavobacteriaceae</taxon>
        <taxon>Dokdonia</taxon>
    </lineage>
</organism>
<dbReference type="Proteomes" id="UP000198379">
    <property type="component" value="Unassembled WGS sequence"/>
</dbReference>
<accession>A0A239B6N3</accession>
<feature type="signal peptide" evidence="1">
    <location>
        <begin position="1"/>
        <end position="20"/>
    </location>
</feature>
<dbReference type="EMBL" id="FZNY01000005">
    <property type="protein sequence ID" value="SNS03342.1"/>
    <property type="molecule type" value="Genomic_DNA"/>
</dbReference>
<keyword evidence="1" id="KW-0732">Signal</keyword>
<sequence>MGKKLFIAAFAMLFIMSCSTDNEDNQTVTIDESIPEISNLITHVAATAFDNSARGKYVGVFGHYQNSELHGKIYINNGMDTRHSAIIELINGETLKFQGIPQSRSNPNLIYFEGKAGSFDLNFEDYANPQASNVFMNDVDTEGYITLVKSTRGADPLVFIGTYEETGNEIEFFGNWDLIANPATATSTPFSTTVPGVPFPISGTAVSQEIVTMSISHAGSTDPFVINGADDFDINAAVACAPAGIAIPTTEPVILDITIPPPFPGFPTTLVDAISAGGQTSMINGIEATWSFNYTSAIPIAGIAESYINNDCTAAVSGTWSWNGRTGTTTAVIE</sequence>
<feature type="chain" id="PRO_5013122411" evidence="1">
    <location>
        <begin position="21"/>
        <end position="334"/>
    </location>
</feature>
<dbReference type="OrthoDB" id="1448840at2"/>